<proteinExistence type="predicted"/>
<dbReference type="RefSeq" id="XP_041553351.1">
    <property type="nucleotide sequence ID" value="XM_041700357.1"/>
</dbReference>
<feature type="transmembrane region" description="Helical" evidence="1">
    <location>
        <begin position="105"/>
        <end position="132"/>
    </location>
</feature>
<keyword evidence="3" id="KW-1185">Reference proteome</keyword>
<dbReference type="KEGG" id="apuu:APUU_21589A"/>
<feature type="transmembrane region" description="Helical" evidence="1">
    <location>
        <begin position="6"/>
        <end position="26"/>
    </location>
</feature>
<dbReference type="Pfam" id="PF12505">
    <property type="entry name" value="DUF3712"/>
    <property type="match status" value="1"/>
</dbReference>
<protein>
    <submittedName>
        <fullName evidence="2">Uncharacterized protein</fullName>
    </submittedName>
</protein>
<name>A0A7R7XGL7_9EURO</name>
<organism evidence="2 3">
    <name type="scientific">Aspergillus puulaauensis</name>
    <dbReference type="NCBI Taxonomy" id="1220207"/>
    <lineage>
        <taxon>Eukaryota</taxon>
        <taxon>Fungi</taxon>
        <taxon>Dikarya</taxon>
        <taxon>Ascomycota</taxon>
        <taxon>Pezizomycotina</taxon>
        <taxon>Eurotiomycetes</taxon>
        <taxon>Eurotiomycetidae</taxon>
        <taxon>Eurotiales</taxon>
        <taxon>Aspergillaceae</taxon>
        <taxon>Aspergillus</taxon>
    </lineage>
</organism>
<dbReference type="OrthoDB" id="10039566at2759"/>
<dbReference type="AlphaFoldDB" id="A0A7R7XGL7"/>
<evidence type="ECO:0000313" key="3">
    <source>
        <dbReference type="Proteomes" id="UP000654913"/>
    </source>
</evidence>
<dbReference type="GO" id="GO:0000329">
    <property type="term" value="C:fungal-type vacuole membrane"/>
    <property type="evidence" value="ECO:0007669"/>
    <property type="project" value="InterPro"/>
</dbReference>
<feature type="transmembrane region" description="Helical" evidence="1">
    <location>
        <begin position="65"/>
        <end position="84"/>
    </location>
</feature>
<gene>
    <name evidence="2" type="ORF">APUU_21589A</name>
</gene>
<reference evidence="2" key="1">
    <citation type="submission" date="2021-01" db="EMBL/GenBank/DDBJ databases">
        <authorList>
            <consortium name="Aspergillus puulaauensis MK2 genome sequencing consortium"/>
            <person name="Kazuki M."/>
            <person name="Futagami T."/>
        </authorList>
    </citation>
    <scope>NUCLEOTIDE SEQUENCE</scope>
    <source>
        <strain evidence="2">MK2</strain>
    </source>
</reference>
<dbReference type="PANTHER" id="PTHR35895">
    <property type="entry name" value="CHROMOSOME 16, WHOLE GENOME SHOTGUN SEQUENCE"/>
    <property type="match status" value="1"/>
</dbReference>
<dbReference type="InterPro" id="IPR022185">
    <property type="entry name" value="DUF3712"/>
</dbReference>
<dbReference type="PANTHER" id="PTHR35895:SF2">
    <property type="match status" value="1"/>
</dbReference>
<evidence type="ECO:0000256" key="1">
    <source>
        <dbReference type="SAM" id="Phobius"/>
    </source>
</evidence>
<keyword evidence="1" id="KW-1133">Transmembrane helix</keyword>
<dbReference type="GeneID" id="64971162"/>
<reference evidence="2" key="2">
    <citation type="submission" date="2021-02" db="EMBL/GenBank/DDBJ databases">
        <title>Aspergillus puulaauensis MK2 genome sequence.</title>
        <authorList>
            <person name="Futagami T."/>
            <person name="Mori K."/>
            <person name="Kadooka C."/>
            <person name="Tanaka T."/>
        </authorList>
    </citation>
    <scope>NUCLEOTIDE SEQUENCE</scope>
    <source>
        <strain evidence="2">MK2</strain>
    </source>
</reference>
<evidence type="ECO:0000313" key="2">
    <source>
        <dbReference type="EMBL" id="BCS21157.1"/>
    </source>
</evidence>
<dbReference type="EMBL" id="AP024444">
    <property type="protein sequence ID" value="BCS21157.1"/>
    <property type="molecule type" value="Genomic_DNA"/>
</dbReference>
<sequence>MILTFLGFLARVGVFISAIITLGLNGKFFTNTDYSDDLLIYIIALASFSALACLVPPYPNFVYDLFWALANAICAVFALVVQFIDSECYGFRADNGVKCATYKAGTAFTFLLALAWFASAFFGGLRILGVVFNIGQYASRPLYIQGAEDDKEAKVKNGDNVEPEKKKKIKGYGNNHVARYFVCYGLLGVALLAAGLPLLIIYAAPAFAIYLLDHVPIPNVQVNLLNPTNDSIQFSVLSDIKVPDAVSVRFDPMQALFFRAETKDDPIPIATVDLPSLKFAANERVSLVNQSLKLGDVDQFAALVEDVAYNPTFRVAGQTKTRVHVGTLGTTVDLLKVVSLPGFNNFPNLWINEIGVMPPDDQGNNVYGEVVVFNPAPATVTLGEVTLGVILADLTVGQATVAVNDIVPGNNTFVVRAKLNTELVENNINEIIKSEIPYLKEGNVIATATGISVVYNGQHLEYWEKAFQTIRVSATRPVKEILNMVVDSGVSFILGGIKPGDGLETVVNNLVDQILDTVRGLDENDVDGYTENLAALGKLVLRLLTFLGIL</sequence>
<feature type="transmembrane region" description="Helical" evidence="1">
    <location>
        <begin position="38"/>
        <end position="59"/>
    </location>
</feature>
<accession>A0A7R7XGL7</accession>
<keyword evidence="1" id="KW-0472">Membrane</keyword>
<feature type="transmembrane region" description="Helical" evidence="1">
    <location>
        <begin position="184"/>
        <end position="212"/>
    </location>
</feature>
<keyword evidence="1" id="KW-0812">Transmembrane</keyword>
<dbReference type="InterPro" id="IPR046368">
    <property type="entry name" value="Tag1"/>
</dbReference>
<dbReference type="Proteomes" id="UP000654913">
    <property type="component" value="Chromosome 2"/>
</dbReference>